<evidence type="ECO:0000313" key="1">
    <source>
        <dbReference type="EMBL" id="CDF04417.1"/>
    </source>
</evidence>
<name>R7MX14_MEGEL</name>
<organism evidence="1">
    <name type="scientific">Megasphaera elsdenii CAG:570</name>
    <dbReference type="NCBI Taxonomy" id="1263087"/>
    <lineage>
        <taxon>Bacteria</taxon>
        <taxon>Bacillati</taxon>
        <taxon>Bacillota</taxon>
        <taxon>Negativicutes</taxon>
        <taxon>Veillonellales</taxon>
        <taxon>Veillonellaceae</taxon>
        <taxon>Megasphaera</taxon>
    </lineage>
</organism>
<gene>
    <name evidence="1" type="ORF">BN715_00777</name>
</gene>
<reference evidence="1" key="1">
    <citation type="submission" date="2012-11" db="EMBL/GenBank/DDBJ databases">
        <title>Dependencies among metagenomic species, viruses, plasmids and units of genetic variation.</title>
        <authorList>
            <person name="Nielsen H.B."/>
            <person name="Almeida M."/>
            <person name="Juncker A.S."/>
            <person name="Rasmussen S."/>
            <person name="Li J."/>
            <person name="Sunagawa S."/>
            <person name="Plichta D."/>
            <person name="Gautier L."/>
            <person name="Le Chatelier E."/>
            <person name="Peletier E."/>
            <person name="Bonde I."/>
            <person name="Nielsen T."/>
            <person name="Manichanh C."/>
            <person name="Arumugam M."/>
            <person name="Batto J."/>
            <person name="Santos M.B.Q.D."/>
            <person name="Blom N."/>
            <person name="Borruel N."/>
            <person name="Burgdorf K.S."/>
            <person name="Boumezbeur F."/>
            <person name="Casellas F."/>
            <person name="Dore J."/>
            <person name="Guarner F."/>
            <person name="Hansen T."/>
            <person name="Hildebrand F."/>
            <person name="Kaas R.S."/>
            <person name="Kennedy S."/>
            <person name="Kristiansen K."/>
            <person name="Kultima J.R."/>
            <person name="Leonard P."/>
            <person name="Levenez F."/>
            <person name="Lund O."/>
            <person name="Moumen B."/>
            <person name="Le Paslier D."/>
            <person name="Pons N."/>
            <person name="Pedersen O."/>
            <person name="Prifti E."/>
            <person name="Qin J."/>
            <person name="Raes J."/>
            <person name="Tap J."/>
            <person name="Tims S."/>
            <person name="Ussery D.W."/>
            <person name="Yamada T."/>
            <person name="MetaHit consortium"/>
            <person name="Renault P."/>
            <person name="Sicheritz-Ponten T."/>
            <person name="Bork P."/>
            <person name="Wang J."/>
            <person name="Brunak S."/>
            <person name="Ehrlich S.D."/>
        </authorList>
    </citation>
    <scope>NUCLEOTIDE SEQUENCE [LARGE SCALE GENOMIC DNA]</scope>
</reference>
<protein>
    <submittedName>
        <fullName evidence="1">Uncharacterized protein</fullName>
    </submittedName>
</protein>
<dbReference type="Proteomes" id="UP000017908">
    <property type="component" value="Unassembled WGS sequence"/>
</dbReference>
<dbReference type="AlphaFoldDB" id="R7MX14"/>
<sequence length="198" mass="21281">MVLSGNHGHDGLAVDESQEARFFTDHTFFDDDTAAGSAEDMVFHHGIDRFDGFCFRLGDDDAFAGSQAVGFDDDRCALFFNIGLGGIAIGKGSVGCRRDMVFLHEVLGEDFRPFHLSRSLVGAKNSHALGLGQVGKAFGQGDFRADDEHVDAFFFGIIRNGVQVGQGNVNALGDFTHSGTARDGIEFIDTRALGQFPG</sequence>
<dbReference type="EMBL" id="CBKE010000076">
    <property type="protein sequence ID" value="CDF04417.1"/>
    <property type="molecule type" value="Genomic_DNA"/>
</dbReference>
<comment type="caution">
    <text evidence="1">The sequence shown here is derived from an EMBL/GenBank/DDBJ whole genome shotgun (WGS) entry which is preliminary data.</text>
</comment>
<accession>R7MX14</accession>
<proteinExistence type="predicted"/>